<sequence>MEQVDLVIRNGTIIDPKNEINGAICDVAVKNSKIHSVGKGLLVIAVKEINAAGCLVTPGLIDNHVHCYEYATPLGINPDRDCLARGVTTVVDCGSAGASTFMGLKKYVVEKSSTRVLCLLHIASHGLAAAGCAGGCPGGESDTLAFLDSDACKGCIENNRDVIKGVKIRLQKSVCANGATEDEAYRRALVVSQACAVPLMVHHIESSVPTQRHDGADTRVGCPSHLRAGDFYTHAYHGYHETIINSATGKVHDDVISARKRGVLFDVGHGMGSFNWKVAEICVKQGFWPDVISSDLHTQNIHGPVYDLLTVMTKFLHLGMPLYEVIKSTTITPARALSMDTEIGSLTAGCDADITIIKQEACDVQLEDSVTQLRNVKQRLVPVHVFRAGVQHSILPKVPWPNENILQHLAFQLERCVIKDDV</sequence>
<reference evidence="2" key="2">
    <citation type="journal article" date="2021" name="Genome Biol. Evol.">
        <title>Developing a high-quality reference genome for a parasitic bivalve with doubly uniparental inheritance (Bivalvia: Unionida).</title>
        <authorList>
            <person name="Smith C.H."/>
        </authorList>
    </citation>
    <scope>NUCLEOTIDE SEQUENCE</scope>
    <source>
        <strain evidence="2">CHS0354</strain>
        <tissue evidence="2">Mantle</tissue>
    </source>
</reference>
<dbReference type="InterPro" id="IPR020043">
    <property type="entry name" value="Deacetylase_Atu3266-like"/>
</dbReference>
<dbReference type="PANTHER" id="PTHR42717:SF1">
    <property type="entry name" value="IMIDAZOLONEPROPIONASE AND RELATED AMIDOHYDROLASES"/>
    <property type="match status" value="1"/>
</dbReference>
<dbReference type="InterPro" id="IPR011059">
    <property type="entry name" value="Metal-dep_hydrolase_composite"/>
</dbReference>
<accession>A0AAE0W269</accession>
<dbReference type="Gene3D" id="2.30.40.10">
    <property type="entry name" value="Urease, subunit C, domain 1"/>
    <property type="match status" value="1"/>
</dbReference>
<dbReference type="SUPFAM" id="SSF51556">
    <property type="entry name" value="Metallo-dependent hydrolases"/>
    <property type="match status" value="1"/>
</dbReference>
<dbReference type="InterPro" id="IPR032466">
    <property type="entry name" value="Metal_Hydrolase"/>
</dbReference>
<evidence type="ECO:0000313" key="3">
    <source>
        <dbReference type="Proteomes" id="UP001195483"/>
    </source>
</evidence>
<reference evidence="2" key="3">
    <citation type="submission" date="2023-05" db="EMBL/GenBank/DDBJ databases">
        <authorList>
            <person name="Smith C.H."/>
        </authorList>
    </citation>
    <scope>NUCLEOTIDE SEQUENCE</scope>
    <source>
        <strain evidence="2">CHS0354</strain>
        <tissue evidence="2">Mantle</tissue>
    </source>
</reference>
<dbReference type="EMBL" id="JAEAOA010001034">
    <property type="protein sequence ID" value="KAK3598741.1"/>
    <property type="molecule type" value="Genomic_DNA"/>
</dbReference>
<dbReference type="PIRSF" id="PIRSF039004">
    <property type="entry name" value="ADE_EF_0837"/>
    <property type="match status" value="1"/>
</dbReference>
<proteinExistence type="predicted"/>
<dbReference type="InterPro" id="IPR006680">
    <property type="entry name" value="Amidohydro-rel"/>
</dbReference>
<dbReference type="AlphaFoldDB" id="A0AAE0W269"/>
<organism evidence="2 3">
    <name type="scientific">Potamilus streckersoni</name>
    <dbReference type="NCBI Taxonomy" id="2493646"/>
    <lineage>
        <taxon>Eukaryota</taxon>
        <taxon>Metazoa</taxon>
        <taxon>Spiralia</taxon>
        <taxon>Lophotrochozoa</taxon>
        <taxon>Mollusca</taxon>
        <taxon>Bivalvia</taxon>
        <taxon>Autobranchia</taxon>
        <taxon>Heteroconchia</taxon>
        <taxon>Palaeoheterodonta</taxon>
        <taxon>Unionida</taxon>
        <taxon>Unionoidea</taxon>
        <taxon>Unionidae</taxon>
        <taxon>Ambleminae</taxon>
        <taxon>Lampsilini</taxon>
        <taxon>Potamilus</taxon>
    </lineage>
</organism>
<comment type="caution">
    <text evidence="2">The sequence shown here is derived from an EMBL/GenBank/DDBJ whole genome shotgun (WGS) entry which is preliminary data.</text>
</comment>
<dbReference type="Gene3D" id="3.20.20.140">
    <property type="entry name" value="Metal-dependent hydrolases"/>
    <property type="match status" value="1"/>
</dbReference>
<reference evidence="2" key="1">
    <citation type="journal article" date="2021" name="Genome Biol. Evol.">
        <title>A High-Quality Reference Genome for a Parasitic Bivalve with Doubly Uniparental Inheritance (Bivalvia: Unionida).</title>
        <authorList>
            <person name="Smith C.H."/>
        </authorList>
    </citation>
    <scope>NUCLEOTIDE SEQUENCE</scope>
    <source>
        <strain evidence="2">CHS0354</strain>
    </source>
</reference>
<evidence type="ECO:0000313" key="2">
    <source>
        <dbReference type="EMBL" id="KAK3598741.1"/>
    </source>
</evidence>
<feature type="domain" description="Amidohydrolase-related" evidence="1">
    <location>
        <begin position="55"/>
        <end position="389"/>
    </location>
</feature>
<keyword evidence="3" id="KW-1185">Reference proteome</keyword>
<protein>
    <recommendedName>
        <fullName evidence="1">Amidohydrolase-related domain-containing protein</fullName>
    </recommendedName>
</protein>
<dbReference type="SUPFAM" id="SSF51338">
    <property type="entry name" value="Composite domain of metallo-dependent hydrolases"/>
    <property type="match status" value="1"/>
</dbReference>
<evidence type="ECO:0000259" key="1">
    <source>
        <dbReference type="Pfam" id="PF01979"/>
    </source>
</evidence>
<dbReference type="Pfam" id="PF01979">
    <property type="entry name" value="Amidohydro_1"/>
    <property type="match status" value="1"/>
</dbReference>
<dbReference type="PANTHER" id="PTHR42717">
    <property type="entry name" value="DIHYDROOROTASE-RELATED"/>
    <property type="match status" value="1"/>
</dbReference>
<name>A0AAE0W269_9BIVA</name>
<dbReference type="Proteomes" id="UP001195483">
    <property type="component" value="Unassembled WGS sequence"/>
</dbReference>
<dbReference type="GO" id="GO:0019213">
    <property type="term" value="F:deacetylase activity"/>
    <property type="evidence" value="ECO:0007669"/>
    <property type="project" value="InterPro"/>
</dbReference>
<gene>
    <name evidence="2" type="ORF">CHS0354_016853</name>
</gene>
<dbReference type="GO" id="GO:0016810">
    <property type="term" value="F:hydrolase activity, acting on carbon-nitrogen (but not peptide) bonds"/>
    <property type="evidence" value="ECO:0007669"/>
    <property type="project" value="InterPro"/>
</dbReference>